<dbReference type="OrthoDB" id="27013at2157"/>
<dbReference type="EMBL" id="CP002529">
    <property type="protein sequence ID" value="ADY01838.1"/>
    <property type="molecule type" value="Genomic_DNA"/>
</dbReference>
<protein>
    <submittedName>
        <fullName evidence="1">Uncharacterized protein</fullName>
    </submittedName>
</protein>
<organism evidence="1 2">
    <name type="scientific">Vulcanisaeta moutnovskia (strain 768-28)</name>
    <dbReference type="NCBI Taxonomy" id="985053"/>
    <lineage>
        <taxon>Archaea</taxon>
        <taxon>Thermoproteota</taxon>
        <taxon>Thermoprotei</taxon>
        <taxon>Thermoproteales</taxon>
        <taxon>Thermoproteaceae</taxon>
        <taxon>Vulcanisaeta</taxon>
    </lineage>
</organism>
<keyword evidence="2" id="KW-1185">Reference proteome</keyword>
<dbReference type="Proteomes" id="UP000007485">
    <property type="component" value="Chromosome"/>
</dbReference>
<evidence type="ECO:0000313" key="1">
    <source>
        <dbReference type="EMBL" id="ADY01838.1"/>
    </source>
</evidence>
<dbReference type="RefSeq" id="WP_013605000.1">
    <property type="nucleotide sequence ID" value="NC_015151.1"/>
</dbReference>
<dbReference type="AlphaFoldDB" id="F0QUC9"/>
<reference evidence="1 2" key="1">
    <citation type="journal article" date="2011" name="J. Bacteriol.">
        <title>Complete genome sequence of 'Vulcanisaeta moutnovskia' strain 768-28, a novel member of the hyperthermophilic crenarchaeal genus vulcanisaeta.</title>
        <authorList>
            <person name="Gumerov V.M."/>
            <person name="Mardanov A.V."/>
            <person name="Beletsky A.V."/>
            <person name="Prokofeva M.I."/>
            <person name="Bonch-Osmolovskaya E.A."/>
            <person name="Ravin N.V."/>
            <person name="Skryabin K.G."/>
        </authorList>
    </citation>
    <scope>NUCLEOTIDE SEQUENCE [LARGE SCALE GENOMIC DNA]</scope>
    <source>
        <strain evidence="1 2">768-28</strain>
    </source>
</reference>
<proteinExistence type="predicted"/>
<gene>
    <name evidence="1" type="ordered locus">VMUT_1634</name>
</gene>
<evidence type="ECO:0000313" key="2">
    <source>
        <dbReference type="Proteomes" id="UP000007485"/>
    </source>
</evidence>
<dbReference type="STRING" id="985053.VMUT_1634"/>
<accession>F0QUC9</accession>
<dbReference type="eggNOG" id="arCOG05427">
    <property type="taxonomic scope" value="Archaea"/>
</dbReference>
<dbReference type="HOGENOM" id="CLU_1615400_0_0_2"/>
<dbReference type="GeneID" id="10289286"/>
<name>F0QUC9_VULM7</name>
<sequence length="164" mass="19594">MRRFILILTYVSNDEVQGLVNRHLTGLGLSVLPNVVISWLPKQEVERKLLSVKEKLIDIIERGFEGEFAYAIIELTDEQFKVIRPLIVRKLENDSQRLISWGEALLRRIRSQRGEKIRREFSRFDREYRQLVSIHEVFDVSNELLNKVMELARELRIEYDRRNK</sequence>
<dbReference type="KEGG" id="vmo:VMUT_1634"/>